<reference evidence="1 2" key="2">
    <citation type="submission" date="2013-04" db="EMBL/GenBank/DDBJ databases">
        <title>The Genome Sequence of Bilophila wadsworthia 3_1_6.</title>
        <authorList>
            <consortium name="The Broad Institute Genomics Platform"/>
            <person name="Earl A."/>
            <person name="Ward D."/>
            <person name="Feldgarden M."/>
            <person name="Gevers D."/>
            <person name="Sibley C."/>
            <person name="Strauss J."/>
            <person name="Allen-Vercoe E."/>
            <person name="Walker B."/>
            <person name="Young S."/>
            <person name="Zeng Q."/>
            <person name="Gargeya S."/>
            <person name="Fitzgerald M."/>
            <person name="Haas B."/>
            <person name="Abouelleil A."/>
            <person name="Allen A.W."/>
            <person name="Alvarado L."/>
            <person name="Arachchi H.M."/>
            <person name="Berlin A.M."/>
            <person name="Chapman S.B."/>
            <person name="Gainer-Dewar J."/>
            <person name="Goldberg J."/>
            <person name="Griggs A."/>
            <person name="Gujja S."/>
            <person name="Hansen M."/>
            <person name="Howarth C."/>
            <person name="Imamovic A."/>
            <person name="Ireland A."/>
            <person name="Larimer J."/>
            <person name="McCowan C."/>
            <person name="Murphy C."/>
            <person name="Pearson M."/>
            <person name="Poon T.W."/>
            <person name="Priest M."/>
            <person name="Roberts A."/>
            <person name="Saif S."/>
            <person name="Shea T."/>
            <person name="Sisk P."/>
            <person name="Sykes S."/>
            <person name="Wortman J."/>
            <person name="Nusbaum C."/>
            <person name="Birren B."/>
        </authorList>
    </citation>
    <scope>NUCLEOTIDE SEQUENCE [LARGE SCALE GENOMIC DNA]</scope>
    <source>
        <strain evidence="1 2">3_1_6</strain>
    </source>
</reference>
<dbReference type="GeneID" id="78084652"/>
<dbReference type="OrthoDB" id="9808959at2"/>
<dbReference type="EMBL" id="ADCP02000001">
    <property type="protein sequence ID" value="EFV43219.1"/>
    <property type="molecule type" value="Genomic_DNA"/>
</dbReference>
<proteinExistence type="predicted"/>
<evidence type="ECO:0000313" key="2">
    <source>
        <dbReference type="Proteomes" id="UP000006034"/>
    </source>
</evidence>
<dbReference type="HOGENOM" id="CLU_046670_8_1_7"/>
<dbReference type="InterPro" id="IPR014054">
    <property type="entry name" value="Phage_regulatory_Rha"/>
</dbReference>
<dbReference type="Proteomes" id="UP000006034">
    <property type="component" value="Unassembled WGS sequence"/>
</dbReference>
<dbReference type="NCBIfam" id="TIGR02681">
    <property type="entry name" value="phage_pRha"/>
    <property type="match status" value="1"/>
</dbReference>
<evidence type="ECO:0000313" key="1">
    <source>
        <dbReference type="EMBL" id="EFV43219.1"/>
    </source>
</evidence>
<protein>
    <submittedName>
        <fullName evidence="1">Rha family phage regulatory protein</fullName>
    </submittedName>
</protein>
<dbReference type="RefSeq" id="WP_005029221.1">
    <property type="nucleotide sequence ID" value="NZ_KE150238.1"/>
</dbReference>
<organism evidence="1 2">
    <name type="scientific">Bilophila wadsworthia (strain 3_1_6)</name>
    <dbReference type="NCBI Taxonomy" id="563192"/>
    <lineage>
        <taxon>Bacteria</taxon>
        <taxon>Pseudomonadati</taxon>
        <taxon>Thermodesulfobacteriota</taxon>
        <taxon>Desulfovibrionia</taxon>
        <taxon>Desulfovibrionales</taxon>
        <taxon>Desulfovibrionaceae</taxon>
        <taxon>Bilophila</taxon>
    </lineage>
</organism>
<comment type="caution">
    <text evidence="1">The sequence shown here is derived from an EMBL/GenBank/DDBJ whole genome shotgun (WGS) entry which is preliminary data.</text>
</comment>
<gene>
    <name evidence="1" type="ORF">HMPREF0179_02960</name>
</gene>
<reference evidence="1 2" key="1">
    <citation type="submission" date="2010-10" db="EMBL/GenBank/DDBJ databases">
        <authorList>
            <consortium name="The Broad Institute Genome Sequencing Platform"/>
            <person name="Ward D."/>
            <person name="Earl A."/>
            <person name="Feldgarden M."/>
            <person name="Young S.K."/>
            <person name="Gargeya S."/>
            <person name="Zeng Q."/>
            <person name="Alvarado L."/>
            <person name="Berlin A."/>
            <person name="Bochicchio J."/>
            <person name="Chapman S.B."/>
            <person name="Chen Z."/>
            <person name="Freedman E."/>
            <person name="Gellesch M."/>
            <person name="Goldberg J."/>
            <person name="Griggs A."/>
            <person name="Gujja S."/>
            <person name="Heilman E."/>
            <person name="Heiman D."/>
            <person name="Howarth C."/>
            <person name="Mehta T."/>
            <person name="Neiman D."/>
            <person name="Pearson M."/>
            <person name="Roberts A."/>
            <person name="Saif S."/>
            <person name="Shea T."/>
            <person name="Shenoy N."/>
            <person name="Sisk P."/>
            <person name="Stolte C."/>
            <person name="Sykes S."/>
            <person name="White J."/>
            <person name="Yandava C."/>
            <person name="Allen-Vercoe E."/>
            <person name="Sibley C."/>
            <person name="Ambrose C.E."/>
            <person name="Strauss J."/>
            <person name="Daigneault M."/>
            <person name="Haas B."/>
            <person name="Nusbaum C."/>
            <person name="Birren B."/>
        </authorList>
    </citation>
    <scope>NUCLEOTIDE SEQUENCE [LARGE SCALE GENOMIC DNA]</scope>
    <source>
        <strain evidence="1 2">3_1_6</strain>
    </source>
</reference>
<keyword evidence="2" id="KW-1185">Reference proteome</keyword>
<dbReference type="AlphaFoldDB" id="E5Y9U2"/>
<dbReference type="STRING" id="563192.HMPREF0179_02960"/>
<sequence length="265" mass="30265">MVETGNGLMIQIVNGKPSVTSLQVAHTFEKEHKNVLRDIEQVLSQVSENFGKLNFELSEYLTQNNLGFEVRKPMYLLSKDGFTMLTMGYAGEKAMRFKEAYIARFNEMERALQVNAPTNLPEALRAYANMLEENELIRRQRDEAIRTKAEIGCRREATAMATASAAVRKVNTLEDKLGFGLHYKQVKGIPWLLDEFDESRAMFQQVGKKLKSLSTRMGYEVKVVPCPEYPEGVKAYHVDVVNAFLAELRQDLNMLGKYRKQRRAA</sequence>
<dbReference type="eggNOG" id="COG3646">
    <property type="taxonomic scope" value="Bacteria"/>
</dbReference>
<accession>E5Y9U2</accession>
<dbReference type="Pfam" id="PF09669">
    <property type="entry name" value="Phage_pRha"/>
    <property type="match status" value="1"/>
</dbReference>
<name>E5Y9U2_BILW3</name>